<feature type="transmembrane region" description="Helical" evidence="1">
    <location>
        <begin position="6"/>
        <end position="22"/>
    </location>
</feature>
<dbReference type="AlphaFoldDB" id="A0A3P1ST90"/>
<keyword evidence="1" id="KW-0472">Membrane</keyword>
<dbReference type="RefSeq" id="WP_124925585.1">
    <property type="nucleotide sequence ID" value="NZ_BMOH01000005.1"/>
</dbReference>
<evidence type="ECO:0000256" key="1">
    <source>
        <dbReference type="SAM" id="Phobius"/>
    </source>
</evidence>
<name>A0A3P1ST90_9GAMM</name>
<sequence>MNKKTMFLLLLVMTVAVTYFLYKEPLSVEKRAAVEADMAKQSDTYPATPVWWSDGEVIAVGMLPRANGEKRNDSAQELCKLLWKHGVNRTVVEMYDILKIQESDDWELIGAADCRREG</sequence>
<protein>
    <submittedName>
        <fullName evidence="2">Uncharacterized protein</fullName>
    </submittedName>
</protein>
<dbReference type="Proteomes" id="UP000267535">
    <property type="component" value="Unassembled WGS sequence"/>
</dbReference>
<reference evidence="2 3" key="1">
    <citation type="submission" date="2018-11" db="EMBL/GenBank/DDBJ databases">
        <title>The draft genome sequence of Amphritea balenae JAMM 1525T.</title>
        <authorList>
            <person name="Fang Z."/>
            <person name="Zhang Y."/>
            <person name="Han X."/>
        </authorList>
    </citation>
    <scope>NUCLEOTIDE SEQUENCE [LARGE SCALE GENOMIC DNA]</scope>
    <source>
        <strain evidence="2 3">JAMM 1525</strain>
    </source>
</reference>
<proteinExistence type="predicted"/>
<dbReference type="OrthoDB" id="6089133at2"/>
<evidence type="ECO:0000313" key="3">
    <source>
        <dbReference type="Proteomes" id="UP000267535"/>
    </source>
</evidence>
<keyword evidence="1" id="KW-1133">Transmembrane helix</keyword>
<keyword evidence="1" id="KW-0812">Transmembrane</keyword>
<gene>
    <name evidence="2" type="ORF">EHS89_07860</name>
</gene>
<evidence type="ECO:0000313" key="2">
    <source>
        <dbReference type="EMBL" id="RRD00115.1"/>
    </source>
</evidence>
<keyword evidence="3" id="KW-1185">Reference proteome</keyword>
<accession>A0A3P1ST90</accession>
<dbReference type="EMBL" id="RQXV01000003">
    <property type="protein sequence ID" value="RRD00115.1"/>
    <property type="molecule type" value="Genomic_DNA"/>
</dbReference>
<comment type="caution">
    <text evidence="2">The sequence shown here is derived from an EMBL/GenBank/DDBJ whole genome shotgun (WGS) entry which is preliminary data.</text>
</comment>
<organism evidence="2 3">
    <name type="scientific">Amphritea balenae</name>
    <dbReference type="NCBI Taxonomy" id="452629"/>
    <lineage>
        <taxon>Bacteria</taxon>
        <taxon>Pseudomonadati</taxon>
        <taxon>Pseudomonadota</taxon>
        <taxon>Gammaproteobacteria</taxon>
        <taxon>Oceanospirillales</taxon>
        <taxon>Oceanospirillaceae</taxon>
        <taxon>Amphritea</taxon>
    </lineage>
</organism>